<dbReference type="GO" id="GO:0052629">
    <property type="term" value="F:phosphatidylinositol-3,5-bisphosphate 3-phosphatase activity"/>
    <property type="evidence" value="ECO:0007669"/>
    <property type="project" value="TreeGrafter"/>
</dbReference>
<dbReference type="InterPro" id="IPR030564">
    <property type="entry name" value="Myotubularin"/>
</dbReference>
<dbReference type="GO" id="GO:0004438">
    <property type="term" value="F:phosphatidylinositol-3-phosphate phosphatase activity"/>
    <property type="evidence" value="ECO:0007669"/>
    <property type="project" value="TreeGrafter"/>
</dbReference>
<evidence type="ECO:0000259" key="4">
    <source>
        <dbReference type="PROSITE" id="PS51339"/>
    </source>
</evidence>
<dbReference type="PROSITE" id="PS00383">
    <property type="entry name" value="TYR_PHOSPHATASE_1"/>
    <property type="match status" value="1"/>
</dbReference>
<evidence type="ECO:0000256" key="1">
    <source>
        <dbReference type="ARBA" id="ARBA00007471"/>
    </source>
</evidence>
<reference evidence="6" key="1">
    <citation type="submission" date="2022-11" db="UniProtKB">
        <authorList>
            <consortium name="WormBaseParasite"/>
        </authorList>
    </citation>
    <scope>IDENTIFICATION</scope>
</reference>
<feature type="active site" description="Phosphocysteine intermediate" evidence="2">
    <location>
        <position position="79"/>
    </location>
</feature>
<sequence>MSNIHAVRYSFQQLRTLCWESCTTANGAGSSQNSESSSSAWLQALDSTQWIAYLHILLASALKVVETLHYQAKCVLVHCSDGWDRTTQIISLAKLMLDPYYRTMAGFKELIEREWIAFGHKFGERTGLLAGDTSQRAPIFLQWLDCVRHIHKANPCSFEFNEIYLVKLAQHVYSGLFGNFLCNSAHEHITNNVSSRTFSIWSFLHPMNDQFKNILFVDPTKDTDMKTRNVLTTPYKVRDLTDLWQLLHCPQNADPAIKRQTNLMTLSTTSLESSATLSDDSDHTVMALSIASLLNNNNFSNLSTSSIMNEDQTDNNDFSISYKEITSDSDFYGVENSSFCPFLGKDEKETAIGEESSVVNAMISRLIGEL</sequence>
<feature type="domain" description="Myotubularin phosphatase" evidence="4">
    <location>
        <begin position="1"/>
        <end position="247"/>
    </location>
</feature>
<proteinExistence type="inferred from homology"/>
<feature type="binding site" evidence="3">
    <location>
        <begin position="3"/>
        <end position="4"/>
    </location>
    <ligand>
        <name>substrate</name>
    </ligand>
</feature>
<dbReference type="PANTHER" id="PTHR10807:SF75">
    <property type="entry name" value="PHOSPHATIDYLINOSITOL-3-PHOSPHATE PHOSPHATASE"/>
    <property type="match status" value="1"/>
</dbReference>
<dbReference type="GO" id="GO:0016020">
    <property type="term" value="C:membrane"/>
    <property type="evidence" value="ECO:0007669"/>
    <property type="project" value="TreeGrafter"/>
</dbReference>
<dbReference type="GO" id="GO:0010506">
    <property type="term" value="P:regulation of autophagy"/>
    <property type="evidence" value="ECO:0007669"/>
    <property type="project" value="TreeGrafter"/>
</dbReference>
<accession>A0A915KHZ2</accession>
<dbReference type="WBParaSite" id="nRc.2.0.1.t37529-RA">
    <property type="protein sequence ID" value="nRc.2.0.1.t37529-RA"/>
    <property type="gene ID" value="nRc.2.0.1.g37529"/>
</dbReference>
<feature type="binding site" evidence="3">
    <location>
        <begin position="79"/>
        <end position="85"/>
    </location>
    <ligand>
        <name>substrate</name>
    </ligand>
</feature>
<name>A0A915KHZ2_ROMCU</name>
<dbReference type="InterPro" id="IPR010569">
    <property type="entry name" value="Myotubularin-like_Pase_dom"/>
</dbReference>
<evidence type="ECO:0000256" key="2">
    <source>
        <dbReference type="PIRSR" id="PIRSR630564-1"/>
    </source>
</evidence>
<dbReference type="Proteomes" id="UP000887565">
    <property type="component" value="Unplaced"/>
</dbReference>
<dbReference type="PROSITE" id="PS51339">
    <property type="entry name" value="PPASE_MYOTUBULARIN"/>
    <property type="match status" value="1"/>
</dbReference>
<protein>
    <submittedName>
        <fullName evidence="6">Myotubularin phosphatase domain-containing protein</fullName>
    </submittedName>
</protein>
<dbReference type="PANTHER" id="PTHR10807">
    <property type="entry name" value="MYOTUBULARIN-RELATED"/>
    <property type="match status" value="1"/>
</dbReference>
<dbReference type="InterPro" id="IPR029021">
    <property type="entry name" value="Prot-tyrosine_phosphatase-like"/>
</dbReference>
<evidence type="ECO:0000313" key="5">
    <source>
        <dbReference type="Proteomes" id="UP000887565"/>
    </source>
</evidence>
<organism evidence="5 6">
    <name type="scientific">Romanomermis culicivorax</name>
    <name type="common">Nematode worm</name>
    <dbReference type="NCBI Taxonomy" id="13658"/>
    <lineage>
        <taxon>Eukaryota</taxon>
        <taxon>Metazoa</taxon>
        <taxon>Ecdysozoa</taxon>
        <taxon>Nematoda</taxon>
        <taxon>Enoplea</taxon>
        <taxon>Dorylaimia</taxon>
        <taxon>Mermithida</taxon>
        <taxon>Mermithoidea</taxon>
        <taxon>Mermithidae</taxon>
        <taxon>Romanomermis</taxon>
    </lineage>
</organism>
<dbReference type="Pfam" id="PF06602">
    <property type="entry name" value="Myotub-related"/>
    <property type="match status" value="1"/>
</dbReference>
<comment type="similarity">
    <text evidence="1">Belongs to the protein-tyrosine phosphatase family. Non-receptor class myotubularin subfamily.</text>
</comment>
<dbReference type="AlphaFoldDB" id="A0A915KHZ2"/>
<dbReference type="InterPro" id="IPR016130">
    <property type="entry name" value="Tyr_Pase_AS"/>
</dbReference>
<dbReference type="GO" id="GO:0046856">
    <property type="term" value="P:phosphatidylinositol dephosphorylation"/>
    <property type="evidence" value="ECO:0007669"/>
    <property type="project" value="TreeGrafter"/>
</dbReference>
<keyword evidence="5" id="KW-1185">Reference proteome</keyword>
<evidence type="ECO:0000313" key="6">
    <source>
        <dbReference type="WBParaSite" id="nRc.2.0.1.t37529-RA"/>
    </source>
</evidence>
<evidence type="ECO:0000256" key="3">
    <source>
        <dbReference type="PIRSR" id="PIRSR630564-2"/>
    </source>
</evidence>
<dbReference type="SUPFAM" id="SSF52799">
    <property type="entry name" value="(Phosphotyrosine protein) phosphatases II"/>
    <property type="match status" value="1"/>
</dbReference>
<dbReference type="GO" id="GO:0019903">
    <property type="term" value="F:protein phosphatase binding"/>
    <property type="evidence" value="ECO:0007669"/>
    <property type="project" value="TreeGrafter"/>
</dbReference>
<dbReference type="GO" id="GO:0005737">
    <property type="term" value="C:cytoplasm"/>
    <property type="evidence" value="ECO:0007669"/>
    <property type="project" value="TreeGrafter"/>
</dbReference>